<reference evidence="3" key="1">
    <citation type="submission" date="2021-01" db="EMBL/GenBank/DDBJ databases">
        <authorList>
            <person name="Corre E."/>
            <person name="Pelletier E."/>
            <person name="Niang G."/>
            <person name="Scheremetjew M."/>
            <person name="Finn R."/>
            <person name="Kale V."/>
            <person name="Holt S."/>
            <person name="Cochrane G."/>
            <person name="Meng A."/>
            <person name="Brown T."/>
            <person name="Cohen L."/>
        </authorList>
    </citation>
    <scope>NUCLEOTIDE SEQUENCE</scope>
    <source>
        <strain evidence="3">Isolate 1302-5</strain>
    </source>
</reference>
<feature type="compositionally biased region" description="Acidic residues" evidence="2">
    <location>
        <begin position="106"/>
        <end position="126"/>
    </location>
</feature>
<feature type="region of interest" description="Disordered" evidence="2">
    <location>
        <begin position="451"/>
        <end position="474"/>
    </location>
</feature>
<feature type="compositionally biased region" description="Basic and acidic residues" evidence="2">
    <location>
        <begin position="75"/>
        <end position="84"/>
    </location>
</feature>
<feature type="region of interest" description="Disordered" evidence="2">
    <location>
        <begin position="382"/>
        <end position="401"/>
    </location>
</feature>
<organism evidence="3">
    <name type="scientific">Odontella aurita</name>
    <dbReference type="NCBI Taxonomy" id="265563"/>
    <lineage>
        <taxon>Eukaryota</taxon>
        <taxon>Sar</taxon>
        <taxon>Stramenopiles</taxon>
        <taxon>Ochrophyta</taxon>
        <taxon>Bacillariophyta</taxon>
        <taxon>Mediophyceae</taxon>
        <taxon>Biddulphiophycidae</taxon>
        <taxon>Eupodiscales</taxon>
        <taxon>Odontellaceae</taxon>
        <taxon>Odontella</taxon>
    </lineage>
</organism>
<dbReference type="EMBL" id="HBKQ01033017">
    <property type="protein sequence ID" value="CAE2253399.1"/>
    <property type="molecule type" value="Transcribed_RNA"/>
</dbReference>
<feature type="compositionally biased region" description="Low complexity" evidence="2">
    <location>
        <begin position="188"/>
        <end position="212"/>
    </location>
</feature>
<feature type="compositionally biased region" description="Low complexity" evidence="2">
    <location>
        <begin position="226"/>
        <end position="240"/>
    </location>
</feature>
<evidence type="ECO:0000256" key="1">
    <source>
        <dbReference type="SAM" id="Coils"/>
    </source>
</evidence>
<feature type="compositionally biased region" description="Gly residues" evidence="2">
    <location>
        <begin position="32"/>
        <end position="50"/>
    </location>
</feature>
<keyword evidence="1" id="KW-0175">Coiled coil</keyword>
<feature type="coiled-coil region" evidence="1">
    <location>
        <begin position="1171"/>
        <end position="1268"/>
    </location>
</feature>
<feature type="coiled-coil region" evidence="1">
    <location>
        <begin position="1554"/>
        <end position="1641"/>
    </location>
</feature>
<sequence>MSNAAPKSSRRSRYVAYRPPPDDAGDDDVDIVGGGDDAAGRGVGGVGSGADDGLLRDLFDGGGSVLTELEGTRLPFDRGKRTRESSGTAGNALRRVRIEDFREQDSDPDDDDIDDGDDGDGDGGEEESQRSGGNGGASVPPSPSVAAAGDGSISPFPARRRGTTDPLALILADYDFDDDHDDNEAADNDGASPAVASSDAASDPLAGGESPGTRPPSPVSSPPTSPLTRAAIATTTTRRTVPSLESENSFLRSELLRLGDELSSLRRSRAESADEARGVAEAAERERDAIKFDLDASAQELSMMKSERDDKERALSSTRRALEECRGKRDALFFDNEGLREESKLAAEEATAQRAQVEKERDEARSEVEVLRGTIEEGGAERRRIEREAEEAAGMAREEAERMGIERDRLRAEARKLEREVNRLGEELGNCQTVSETSKVAEARALERCSSMEEEVQKVSARANEQSLSMSREKEELEADAAALRQDMLLRDEKLERQRKECDLLRIDAKEAAAGRESLEEALERCKNEIAENKASRDAEEKALQAKLEQLEKDLSDREGHLASSREECEILTKREEEMRTKSKATDVEVERLREERDELVADAASLERKLKQLEEKYGNVQSEYNAIRIANVALMRRCNSQQEELQQSNAEATEECSRVKMENKRLEAEVAALRQDILLRDVELENQRKEYEVSRDDAEEAAARHETLERAFNRCETAHEAEKKALLGKLKQLEKNLSDREDDLASSREECYILMKREEEVRAKAKATNAEVEGLREERSQFAADATSRERDLNVLEEKHSTCQSECDALKIANATLTERCDALDKEVQQVNAKATGESFMMHSEKEGLEGDIAALRRDILLRREELENQRKEYELLRSDANEAAARHETLEQLFNRHKEETTEMKTAHDTEKKALRAKVNQLERDLSDREDNLASRSGECDILTKGMEEVRAKSKAADAEVESLRKEREQLAADAVTSERDLKLLEEKQSGFETEVDALKIASATLMERCNFLQEELQQSKAEATVQCSRMEKEKEGLEADVAALRQYILLRDEELERQRDECEVLRSDADEAASRYETLEQALNRCKDEIAEMKISCDSEKEALRARVAQLEQDLSDRENDLGLHIEECSALRKKKVEADARCVSLEGVIKKEQALEKEALETRADKNAKLEMAFASVQKALNDMEENLRKCKQRCQDLEEVESNTRTLCLSLEKERDCLRDESASLKEVLGCSESAFAKLQRNLETSKKNEAKLIEKCSRMENEIPDLKAAIRVAHQAKDKLKSHGVDLDGAKEKLSSLAEEVLTLRRENEELRCMQQIFVDKLSEKESSLADFDAKLERLRAEKQKNDFVKLEVDSFKTGRNEVSQLRQKMHGQSDRIKELEHNLVKLEASNTEFKEGESEAETKWRNLQNEQDSIQANLVPENQRNGKLYSASSLEQERCILQLGDALSAKKREANEFQIEIDCLNESIVTKEKETKAIVSELLSEINSADSEKSELTRKVDALTLTLTAEKRQSKLLQMEIAGLEASLSLSHGETLSGLDENTKVVVRELIAELDKVDSERSKYVNQCKEIEGDLRRERLRCQEKQLEVDSLLAEHDLALSDRDESLQRIETARVAAELNAEKLRSKCNLLQKKIDIATAVSPKNDTGNHKKLYEALLSAHKVLLTENEIARNEISNLHSKLDAKEASASQSFSTPVKKPIEGMAKSDNISISSPKSHDGTKEQQVVTAVSPGAHTNTTQGFSLYDVPLKKSIVDIHKMVQDADKELGNVVREFDSIFDADAGNSFDSDSSSVAKRLDLELDSPVEDFDDISSIQSLQLRCDILESERREMLNLTLELVESSRQENQAYIEAVIAGVRKDSEIALAHCRKKSRESLKVLSKLLSDRYNKMNAFRCWQIFALQKHLANKV</sequence>
<feature type="coiled-coil region" evidence="1">
    <location>
        <begin position="1454"/>
        <end position="1520"/>
    </location>
</feature>
<feature type="region of interest" description="Disordered" evidence="2">
    <location>
        <begin position="344"/>
        <end position="373"/>
    </location>
</feature>
<feature type="compositionally biased region" description="Acidic residues" evidence="2">
    <location>
        <begin position="175"/>
        <end position="187"/>
    </location>
</feature>
<feature type="region of interest" description="Disordered" evidence="2">
    <location>
        <begin position="175"/>
        <end position="249"/>
    </location>
</feature>
<feature type="coiled-coil region" evidence="1">
    <location>
        <begin position="1821"/>
        <end position="1851"/>
    </location>
</feature>
<feature type="coiled-coil region" evidence="1">
    <location>
        <begin position="1293"/>
        <end position="1403"/>
    </location>
</feature>
<feature type="compositionally biased region" description="Pro residues" evidence="2">
    <location>
        <begin position="213"/>
        <end position="225"/>
    </location>
</feature>
<feature type="region of interest" description="Disordered" evidence="2">
    <location>
        <begin position="1714"/>
        <end position="1733"/>
    </location>
</feature>
<evidence type="ECO:0000256" key="2">
    <source>
        <dbReference type="SAM" id="MobiDB-lite"/>
    </source>
</evidence>
<feature type="region of interest" description="Disordered" evidence="2">
    <location>
        <begin position="264"/>
        <end position="284"/>
    </location>
</feature>
<gene>
    <name evidence="3" type="ORF">OAUR00152_LOCUS22560</name>
</gene>
<accession>A0A7S4MY62</accession>
<name>A0A7S4MY62_9STRA</name>
<feature type="compositionally biased region" description="Basic and acidic residues" evidence="2">
    <location>
        <begin position="96"/>
        <end position="105"/>
    </location>
</feature>
<evidence type="ECO:0000313" key="3">
    <source>
        <dbReference type="EMBL" id="CAE2253399.1"/>
    </source>
</evidence>
<dbReference type="PANTHER" id="PTHR18937">
    <property type="entry name" value="STRUCTURAL MAINTENANCE OF CHROMOSOMES SMC FAMILY MEMBER"/>
    <property type="match status" value="1"/>
</dbReference>
<feature type="coiled-coil region" evidence="1">
    <location>
        <begin position="808"/>
        <end position="1124"/>
    </location>
</feature>
<protein>
    <submittedName>
        <fullName evidence="3">Uncharacterized protein</fullName>
    </submittedName>
</protein>
<feature type="region of interest" description="Disordered" evidence="2">
    <location>
        <begin position="1"/>
        <end position="163"/>
    </location>
</feature>
<proteinExistence type="predicted"/>
<feature type="compositionally biased region" description="Basic and acidic residues" evidence="2">
    <location>
        <begin position="356"/>
        <end position="370"/>
    </location>
</feature>